<dbReference type="PANTHER" id="PTHR35149">
    <property type="entry name" value="SLL5132 PROTEIN"/>
    <property type="match status" value="1"/>
</dbReference>
<organism evidence="3 4">
    <name type="scientific">Thalassotalea loyana</name>
    <dbReference type="NCBI Taxonomy" id="280483"/>
    <lineage>
        <taxon>Bacteria</taxon>
        <taxon>Pseudomonadati</taxon>
        <taxon>Pseudomonadota</taxon>
        <taxon>Gammaproteobacteria</taxon>
        <taxon>Alteromonadales</taxon>
        <taxon>Colwelliaceae</taxon>
        <taxon>Thalassotalea</taxon>
    </lineage>
</organism>
<dbReference type="PANTHER" id="PTHR35149:SF1">
    <property type="entry name" value="DUF5655 DOMAIN-CONTAINING PROTEIN"/>
    <property type="match status" value="1"/>
</dbReference>
<protein>
    <recommendedName>
        <fullName evidence="5">DUF262 domain-containing protein</fullName>
    </recommendedName>
</protein>
<dbReference type="Pfam" id="PF07510">
    <property type="entry name" value="GmrSD_C"/>
    <property type="match status" value="1"/>
</dbReference>
<keyword evidence="4" id="KW-1185">Reference proteome</keyword>
<dbReference type="Proteomes" id="UP001157134">
    <property type="component" value="Unassembled WGS sequence"/>
</dbReference>
<name>A0ABQ6HFZ0_9GAMM</name>
<evidence type="ECO:0008006" key="5">
    <source>
        <dbReference type="Google" id="ProtNLM"/>
    </source>
</evidence>
<accession>A0ABQ6HFZ0</accession>
<dbReference type="Pfam" id="PF03235">
    <property type="entry name" value="GmrSD_N"/>
    <property type="match status" value="1"/>
</dbReference>
<feature type="domain" description="GmrSD restriction endonucleases N-terminal" evidence="1">
    <location>
        <begin position="8"/>
        <end position="218"/>
    </location>
</feature>
<dbReference type="InterPro" id="IPR004919">
    <property type="entry name" value="GmrSD_N"/>
</dbReference>
<comment type="caution">
    <text evidence="3">The sequence shown here is derived from an EMBL/GenBank/DDBJ whole genome shotgun (WGS) entry which is preliminary data.</text>
</comment>
<evidence type="ECO:0000259" key="1">
    <source>
        <dbReference type="Pfam" id="PF03235"/>
    </source>
</evidence>
<dbReference type="InterPro" id="IPR011089">
    <property type="entry name" value="GmrSD_C"/>
</dbReference>
<proteinExistence type="predicted"/>
<feature type="domain" description="GmrSD restriction endonucleases C-terminal" evidence="2">
    <location>
        <begin position="414"/>
        <end position="527"/>
    </location>
</feature>
<evidence type="ECO:0000313" key="3">
    <source>
        <dbReference type="EMBL" id="GLX86998.1"/>
    </source>
</evidence>
<gene>
    <name evidence="3" type="ORF">tloyanaT_32510</name>
</gene>
<sequence>MQTGKSTIKDIFGDTRIFNIPVYQRAYSWEVEENLKDFLSDIVNQHEERSYFLGSFLFHLNGGRGEFSIVDIVDGQQRLTTFIVFINSLVKKLIASSSGLVSNRTIRKYIRDDEFYRLETENEDNVFLHNVILDDEDISLIDIKTNSQRLLLEAKEYFNAELDKLDIATLEKIYKTTTNADVLLYVVDQINTATQIFELLNDRGRKLTDLESIKSFLMYNAGLVAQHPDQIIKNIQLEFAEIYRLVEKYEINDRDVLRYHNIAFESCPADFQEKPKEYIKLKITKLVNNPAAKDDALKEIRSYASRLKSSFKIYSCIQDDKHINRNLAHLFMIGRVAPFYPVLMKVYQDKKDDLDRLLQAINQFTFRASLVGLRSNGESYLYTRLRRNEDVIGLVQDFTQSNWWNINSRALEAVDYENHYEWLSKNSVRYILFSYENKLRYEKGFPLLTLKEYFSTQEREKLSIEHISAQRAKNVEYDDEFHESYKHSIGNLVIDYVASNSSKGNKNTADKLEAFNLAPLMSQNEIDNVPCDWGNVESIKNYIKQRELMLKDFVLTHFQLTK</sequence>
<evidence type="ECO:0000313" key="4">
    <source>
        <dbReference type="Proteomes" id="UP001157134"/>
    </source>
</evidence>
<dbReference type="EMBL" id="BSSV01000008">
    <property type="protein sequence ID" value="GLX86998.1"/>
    <property type="molecule type" value="Genomic_DNA"/>
</dbReference>
<reference evidence="3 4" key="1">
    <citation type="submission" date="2023-03" db="EMBL/GenBank/DDBJ databases">
        <title>Thalassotalea loyana LMG 22536T draft genome sequence.</title>
        <authorList>
            <person name="Sawabe T."/>
        </authorList>
    </citation>
    <scope>NUCLEOTIDE SEQUENCE [LARGE SCALE GENOMIC DNA]</scope>
    <source>
        <strain evidence="3 4">LMG 22536</strain>
    </source>
</reference>
<dbReference type="RefSeq" id="WP_284300600.1">
    <property type="nucleotide sequence ID" value="NZ_BSSV01000008.1"/>
</dbReference>
<evidence type="ECO:0000259" key="2">
    <source>
        <dbReference type="Pfam" id="PF07510"/>
    </source>
</evidence>